<feature type="transmembrane region" description="Helical" evidence="1">
    <location>
        <begin position="39"/>
        <end position="55"/>
    </location>
</feature>
<evidence type="ECO:0000313" key="2">
    <source>
        <dbReference type="EMBL" id="EAU54225.1"/>
    </source>
</evidence>
<keyword evidence="1" id="KW-1133">Transmembrane helix</keyword>
<keyword evidence="1" id="KW-0812">Transmembrane</keyword>
<dbReference type="HOGENOM" id="CLU_2423445_0_0_0"/>
<accession>Q0EY01</accession>
<dbReference type="EMBL" id="AATS01000011">
    <property type="protein sequence ID" value="EAU54225.1"/>
    <property type="molecule type" value="Genomic_DNA"/>
</dbReference>
<evidence type="ECO:0000313" key="3">
    <source>
        <dbReference type="Proteomes" id="UP000005297"/>
    </source>
</evidence>
<keyword evidence="3" id="KW-1185">Reference proteome</keyword>
<name>Q0EY01_9PROT</name>
<reference evidence="2 3" key="1">
    <citation type="submission" date="2006-09" db="EMBL/GenBank/DDBJ databases">
        <authorList>
            <person name="Emerson D."/>
            <person name="Ferriera S."/>
            <person name="Johnson J."/>
            <person name="Kravitz S."/>
            <person name="Halpern A."/>
            <person name="Remington K."/>
            <person name="Beeson K."/>
            <person name="Tran B."/>
            <person name="Rogers Y.-H."/>
            <person name="Friedman R."/>
            <person name="Venter J.C."/>
        </authorList>
    </citation>
    <scope>NUCLEOTIDE SEQUENCE [LARGE SCALE GENOMIC DNA]</scope>
    <source>
        <strain evidence="2 3">PV-1</strain>
    </source>
</reference>
<dbReference type="InParanoid" id="Q0EY01"/>
<dbReference type="Proteomes" id="UP000005297">
    <property type="component" value="Unassembled WGS sequence"/>
</dbReference>
<keyword evidence="1" id="KW-0472">Membrane</keyword>
<protein>
    <submittedName>
        <fullName evidence="2">Uncharacterized protein</fullName>
    </submittedName>
</protein>
<organism evidence="2 3">
    <name type="scientific">Mariprofundus ferrooxydans PV-1</name>
    <dbReference type="NCBI Taxonomy" id="314345"/>
    <lineage>
        <taxon>Bacteria</taxon>
        <taxon>Pseudomonadati</taxon>
        <taxon>Pseudomonadota</taxon>
        <taxon>Candidatius Mariprofundia</taxon>
        <taxon>Mariprofundales</taxon>
        <taxon>Mariprofundaceae</taxon>
        <taxon>Mariprofundus</taxon>
    </lineage>
</organism>
<proteinExistence type="predicted"/>
<gene>
    <name evidence="2" type="ORF">SPV1_05672</name>
</gene>
<sequence length="91" mass="10305">MFLSFSELLLVSVLFVTLSVLIGKKTDFESGATNTKKALYILSNFILLSVYYILLMNKEIFGLTLMVNGLSEIILVTVIIYSVIFPIKFMR</sequence>
<comment type="caution">
    <text evidence="2">The sequence shown here is derived from an EMBL/GenBank/DDBJ whole genome shotgun (WGS) entry which is preliminary data.</text>
</comment>
<dbReference type="AlphaFoldDB" id="Q0EY01"/>
<evidence type="ECO:0000256" key="1">
    <source>
        <dbReference type="SAM" id="Phobius"/>
    </source>
</evidence>
<feature type="transmembrane region" description="Helical" evidence="1">
    <location>
        <begin position="67"/>
        <end position="87"/>
    </location>
</feature>